<dbReference type="GO" id="GO:0004984">
    <property type="term" value="F:olfactory receptor activity"/>
    <property type="evidence" value="ECO:0007669"/>
    <property type="project" value="InterPro"/>
</dbReference>
<keyword evidence="7 10" id="KW-0472">Membrane</keyword>
<dbReference type="GO" id="GO:0005886">
    <property type="term" value="C:plasma membrane"/>
    <property type="evidence" value="ECO:0007669"/>
    <property type="project" value="UniProtKB-SubCell"/>
</dbReference>
<keyword evidence="4 10" id="KW-0812">Transmembrane</keyword>
<comment type="subcellular location">
    <subcellularLocation>
        <location evidence="1">Cell membrane</location>
        <topology evidence="1">Multi-pass membrane protein</topology>
    </subcellularLocation>
</comment>
<gene>
    <name evidence="12" type="primary">LOC105269295</name>
</gene>
<dbReference type="KEGG" id="fas:105269295"/>
<evidence type="ECO:0000256" key="6">
    <source>
        <dbReference type="ARBA" id="ARBA00022989"/>
    </source>
</evidence>
<dbReference type="PANTHER" id="PTHR21137">
    <property type="entry name" value="ODORANT RECEPTOR"/>
    <property type="match status" value="1"/>
</dbReference>
<evidence type="ECO:0000256" key="2">
    <source>
        <dbReference type="ARBA" id="ARBA00022475"/>
    </source>
</evidence>
<sequence length="174" mass="19529">MFSASMKFLMTCLRMLMLNYIIIPLGFITYQLVANKRPVVLILPYPGSYPECFTNDPIIFAGVFFLEAVNVVVGASISLGADCYFGLIVFQMSAILNIMSNRVLRAEANEELFVTLRECIDQHSQLMDFGHRLEPIYGLMILSQRLTDAVVLCAVIYQIHEVCTDELNLNGSTS</sequence>
<keyword evidence="3" id="KW-0716">Sensory transduction</keyword>
<evidence type="ECO:0000256" key="4">
    <source>
        <dbReference type="ARBA" id="ARBA00022692"/>
    </source>
</evidence>
<evidence type="ECO:0000313" key="12">
    <source>
        <dbReference type="RefSeq" id="XP_011307732.1"/>
    </source>
</evidence>
<protein>
    <submittedName>
        <fullName evidence="12">Uncharacterized protein</fullName>
    </submittedName>
</protein>
<dbReference type="PANTHER" id="PTHR21137:SF35">
    <property type="entry name" value="ODORANT RECEPTOR 19A-RELATED"/>
    <property type="match status" value="1"/>
</dbReference>
<dbReference type="InterPro" id="IPR004117">
    <property type="entry name" value="7tm6_olfct_rcpt"/>
</dbReference>
<reference evidence="12" key="1">
    <citation type="submission" date="2025-08" db="UniProtKB">
        <authorList>
            <consortium name="RefSeq"/>
        </authorList>
    </citation>
    <scope>IDENTIFICATION</scope>
    <source>
        <strain evidence="12">USDA-PBARC FA_bdor</strain>
        <tissue evidence="12">Whole organism</tissue>
    </source>
</reference>
<evidence type="ECO:0000256" key="1">
    <source>
        <dbReference type="ARBA" id="ARBA00004651"/>
    </source>
</evidence>
<evidence type="ECO:0000256" key="8">
    <source>
        <dbReference type="ARBA" id="ARBA00023170"/>
    </source>
</evidence>
<evidence type="ECO:0000256" key="5">
    <source>
        <dbReference type="ARBA" id="ARBA00022725"/>
    </source>
</evidence>
<dbReference type="GeneID" id="105269295"/>
<feature type="transmembrane region" description="Helical" evidence="10">
    <location>
        <begin position="58"/>
        <end position="90"/>
    </location>
</feature>
<dbReference type="AlphaFoldDB" id="A0A9R1TEH9"/>
<keyword evidence="5" id="KW-0552">Olfaction</keyword>
<dbReference type="Pfam" id="PF02949">
    <property type="entry name" value="7tm_6"/>
    <property type="match status" value="1"/>
</dbReference>
<keyword evidence="11" id="KW-1185">Reference proteome</keyword>
<proteinExistence type="predicted"/>
<evidence type="ECO:0000256" key="10">
    <source>
        <dbReference type="SAM" id="Phobius"/>
    </source>
</evidence>
<evidence type="ECO:0000256" key="7">
    <source>
        <dbReference type="ARBA" id="ARBA00023136"/>
    </source>
</evidence>
<evidence type="ECO:0000313" key="11">
    <source>
        <dbReference type="Proteomes" id="UP000694866"/>
    </source>
</evidence>
<keyword evidence="9" id="KW-0807">Transducer</keyword>
<dbReference type="Proteomes" id="UP000694866">
    <property type="component" value="Unplaced"/>
</dbReference>
<keyword evidence="8" id="KW-0675">Receptor</keyword>
<evidence type="ECO:0000256" key="3">
    <source>
        <dbReference type="ARBA" id="ARBA00022606"/>
    </source>
</evidence>
<keyword evidence="6 10" id="KW-1133">Transmembrane helix</keyword>
<dbReference type="GO" id="GO:0005549">
    <property type="term" value="F:odorant binding"/>
    <property type="evidence" value="ECO:0007669"/>
    <property type="project" value="InterPro"/>
</dbReference>
<organism evidence="11 12">
    <name type="scientific">Fopius arisanus</name>
    <dbReference type="NCBI Taxonomy" id="64838"/>
    <lineage>
        <taxon>Eukaryota</taxon>
        <taxon>Metazoa</taxon>
        <taxon>Ecdysozoa</taxon>
        <taxon>Arthropoda</taxon>
        <taxon>Hexapoda</taxon>
        <taxon>Insecta</taxon>
        <taxon>Pterygota</taxon>
        <taxon>Neoptera</taxon>
        <taxon>Endopterygota</taxon>
        <taxon>Hymenoptera</taxon>
        <taxon>Apocrita</taxon>
        <taxon>Ichneumonoidea</taxon>
        <taxon>Braconidae</taxon>
        <taxon>Opiinae</taxon>
        <taxon>Fopius</taxon>
    </lineage>
</organism>
<evidence type="ECO:0000256" key="9">
    <source>
        <dbReference type="ARBA" id="ARBA00023224"/>
    </source>
</evidence>
<keyword evidence="2" id="KW-1003">Cell membrane</keyword>
<dbReference type="GO" id="GO:0007165">
    <property type="term" value="P:signal transduction"/>
    <property type="evidence" value="ECO:0007669"/>
    <property type="project" value="UniProtKB-KW"/>
</dbReference>
<accession>A0A9R1TEH9</accession>
<name>A0A9R1TEH9_9HYME</name>
<dbReference type="OrthoDB" id="7548151at2759"/>
<feature type="transmembrane region" description="Helical" evidence="10">
    <location>
        <begin position="12"/>
        <end position="33"/>
    </location>
</feature>
<dbReference type="RefSeq" id="XP_011307732.1">
    <property type="nucleotide sequence ID" value="XM_011309430.1"/>
</dbReference>